<organism evidence="1 2">
    <name type="scientific">Melittangium boletus DSM 14713</name>
    <dbReference type="NCBI Taxonomy" id="1294270"/>
    <lineage>
        <taxon>Bacteria</taxon>
        <taxon>Pseudomonadati</taxon>
        <taxon>Myxococcota</taxon>
        <taxon>Myxococcia</taxon>
        <taxon>Myxococcales</taxon>
        <taxon>Cystobacterineae</taxon>
        <taxon>Archangiaceae</taxon>
        <taxon>Melittangium</taxon>
    </lineage>
</organism>
<dbReference type="PROSITE" id="PS51257">
    <property type="entry name" value="PROKAR_LIPOPROTEIN"/>
    <property type="match status" value="1"/>
</dbReference>
<dbReference type="OrthoDB" id="5514112at2"/>
<accession>A0A250ICP6</accession>
<evidence type="ECO:0000313" key="2">
    <source>
        <dbReference type="Proteomes" id="UP000217289"/>
    </source>
</evidence>
<dbReference type="KEGG" id="mbd:MEBOL_002437"/>
<proteinExistence type="predicted"/>
<dbReference type="Proteomes" id="UP000217289">
    <property type="component" value="Chromosome"/>
</dbReference>
<dbReference type="EMBL" id="CP022163">
    <property type="protein sequence ID" value="ATB28988.1"/>
    <property type="molecule type" value="Genomic_DNA"/>
</dbReference>
<sequence length="140" mass="15082">MRKIIGGAVLGALVLAGCQTGGAVALRDTPVVQPQEQPAPNPSSLERGFSLEGTVDQDYADMLVLEDRWGETRYLRIGSQTRYFQDGKQVSREFLAPGSSVRASYDNNNREMNAREIHIVGSGGLDAPVQLPTRSGAPIP</sequence>
<protein>
    <recommendedName>
        <fullName evidence="3">Lipoprotein</fullName>
    </recommendedName>
</protein>
<reference evidence="1 2" key="1">
    <citation type="submission" date="2017-06" db="EMBL/GenBank/DDBJ databases">
        <authorList>
            <person name="Kim H.J."/>
            <person name="Triplett B.A."/>
        </authorList>
    </citation>
    <scope>NUCLEOTIDE SEQUENCE [LARGE SCALE GENOMIC DNA]</scope>
    <source>
        <strain evidence="1 2">DSM 14713</strain>
    </source>
</reference>
<evidence type="ECO:0008006" key="3">
    <source>
        <dbReference type="Google" id="ProtNLM"/>
    </source>
</evidence>
<dbReference type="RefSeq" id="WP_095977616.1">
    <property type="nucleotide sequence ID" value="NZ_CP022163.1"/>
</dbReference>
<dbReference type="AlphaFoldDB" id="A0A250ICP6"/>
<gene>
    <name evidence="1" type="ORF">MEBOL_002437</name>
</gene>
<keyword evidence="2" id="KW-1185">Reference proteome</keyword>
<name>A0A250ICP6_9BACT</name>
<evidence type="ECO:0000313" key="1">
    <source>
        <dbReference type="EMBL" id="ATB28988.1"/>
    </source>
</evidence>